<evidence type="ECO:0000256" key="4">
    <source>
        <dbReference type="ARBA" id="ARBA00022741"/>
    </source>
</evidence>
<evidence type="ECO:0000256" key="2">
    <source>
        <dbReference type="ARBA" id="ARBA00005417"/>
    </source>
</evidence>
<name>A0A290ZD88_9PSEU</name>
<dbReference type="AlphaFoldDB" id="A0A290ZD88"/>
<dbReference type="PANTHER" id="PTHR42711">
    <property type="entry name" value="ABC TRANSPORTER ATP-BINDING PROTEIN"/>
    <property type="match status" value="1"/>
</dbReference>
<dbReference type="InterPro" id="IPR050763">
    <property type="entry name" value="ABC_transporter_ATP-binding"/>
</dbReference>
<dbReference type="PROSITE" id="PS50893">
    <property type="entry name" value="ABC_TRANSPORTER_2"/>
    <property type="match status" value="1"/>
</dbReference>
<evidence type="ECO:0000256" key="6">
    <source>
        <dbReference type="ARBA" id="ARBA00023251"/>
    </source>
</evidence>
<proteinExistence type="inferred from homology"/>
<evidence type="ECO:0000256" key="5">
    <source>
        <dbReference type="ARBA" id="ARBA00022840"/>
    </source>
</evidence>
<evidence type="ECO:0000256" key="3">
    <source>
        <dbReference type="ARBA" id="ARBA00022448"/>
    </source>
</evidence>
<evidence type="ECO:0000313" key="9">
    <source>
        <dbReference type="Proteomes" id="UP000218505"/>
    </source>
</evidence>
<evidence type="ECO:0000256" key="1">
    <source>
        <dbReference type="ARBA" id="ARBA00004202"/>
    </source>
</evidence>
<dbReference type="CDD" id="cd03230">
    <property type="entry name" value="ABC_DR_subfamily_A"/>
    <property type="match status" value="1"/>
</dbReference>
<dbReference type="GO" id="GO:0046677">
    <property type="term" value="P:response to antibiotic"/>
    <property type="evidence" value="ECO:0007669"/>
    <property type="project" value="UniProtKB-KW"/>
</dbReference>
<sequence>MTGTGNPAVVVSDVRQDRVGGRSALDGVSFTVAEGEFFGLLGPAGSGKTALLEVLDGLRRPDSGRVELLGVEPWPRDERLAHRVGMRPQVPSFFDGMAALDQVMTFGALRGVGVTEAVRALDLVGLAGKLDVPEYRMTAAQRQLLSLACCLAHDPDVLLLDEPTAGLDPTARRHVWDVLRTVQASGKTVVCATGHPDEAEILCDRVAVLDHGRVLAADTPAALVRGLGAPTLVILPSGEISARDAQAITGVDRAREIGSSLVIATRRPGQVLSALSAHCPTDGFQVRTPALEDVFLGLTGREYPVAADPQAG</sequence>
<keyword evidence="3" id="KW-0813">Transport</keyword>
<dbReference type="SUPFAM" id="SSF52540">
    <property type="entry name" value="P-loop containing nucleoside triphosphate hydrolases"/>
    <property type="match status" value="1"/>
</dbReference>
<keyword evidence="5" id="KW-0067">ATP-binding</keyword>
<reference evidence="8" key="1">
    <citation type="submission" date="2017-09" db="EMBL/GenBank/DDBJ databases">
        <title>Complete Genome Sequence of ansamitocin-producing Bacterium Actinosynnema pretiosum X47.</title>
        <authorList>
            <person name="Cao G."/>
            <person name="Zong G."/>
            <person name="Zhong C."/>
            <person name="Fu J."/>
        </authorList>
    </citation>
    <scope>NUCLEOTIDE SEQUENCE [LARGE SCALE GENOMIC DNA]</scope>
    <source>
        <strain evidence="8">X47</strain>
    </source>
</reference>
<dbReference type="RefSeq" id="WP_096496735.1">
    <property type="nucleotide sequence ID" value="NZ_CP023445.1"/>
</dbReference>
<evidence type="ECO:0000259" key="7">
    <source>
        <dbReference type="PROSITE" id="PS50893"/>
    </source>
</evidence>
<dbReference type="GO" id="GO:0005524">
    <property type="term" value="F:ATP binding"/>
    <property type="evidence" value="ECO:0007669"/>
    <property type="project" value="UniProtKB-KW"/>
</dbReference>
<accession>A0A290ZD88</accession>
<dbReference type="Proteomes" id="UP000218505">
    <property type="component" value="Chromosome"/>
</dbReference>
<dbReference type="InterPro" id="IPR003439">
    <property type="entry name" value="ABC_transporter-like_ATP-bd"/>
</dbReference>
<comment type="similarity">
    <text evidence="2">Belongs to the ABC transporter superfamily.</text>
</comment>
<comment type="subcellular location">
    <subcellularLocation>
        <location evidence="1">Cell membrane</location>
        <topology evidence="1">Peripheral membrane protein</topology>
    </subcellularLocation>
</comment>
<dbReference type="InterPro" id="IPR027417">
    <property type="entry name" value="P-loop_NTPase"/>
</dbReference>
<organism evidence="8 9">
    <name type="scientific">Actinosynnema pretiosum</name>
    <dbReference type="NCBI Taxonomy" id="42197"/>
    <lineage>
        <taxon>Bacteria</taxon>
        <taxon>Bacillati</taxon>
        <taxon>Actinomycetota</taxon>
        <taxon>Actinomycetes</taxon>
        <taxon>Pseudonocardiales</taxon>
        <taxon>Pseudonocardiaceae</taxon>
        <taxon>Actinosynnema</taxon>
    </lineage>
</organism>
<evidence type="ECO:0000313" key="8">
    <source>
        <dbReference type="EMBL" id="ATE56991.1"/>
    </source>
</evidence>
<dbReference type="KEGG" id="apre:CNX65_29950"/>
<dbReference type="PANTHER" id="PTHR42711:SF5">
    <property type="entry name" value="ABC TRANSPORTER ATP-BINDING PROTEIN NATA"/>
    <property type="match status" value="1"/>
</dbReference>
<dbReference type="GO" id="GO:0016887">
    <property type="term" value="F:ATP hydrolysis activity"/>
    <property type="evidence" value="ECO:0007669"/>
    <property type="project" value="InterPro"/>
</dbReference>
<gene>
    <name evidence="8" type="ORF">CNX65_29950</name>
</gene>
<keyword evidence="4" id="KW-0547">Nucleotide-binding</keyword>
<protein>
    <submittedName>
        <fullName evidence="8">ABC transporter</fullName>
    </submittedName>
</protein>
<dbReference type="Pfam" id="PF00005">
    <property type="entry name" value="ABC_tran"/>
    <property type="match status" value="1"/>
</dbReference>
<dbReference type="Gene3D" id="3.40.50.300">
    <property type="entry name" value="P-loop containing nucleotide triphosphate hydrolases"/>
    <property type="match status" value="1"/>
</dbReference>
<dbReference type="InterPro" id="IPR003593">
    <property type="entry name" value="AAA+_ATPase"/>
</dbReference>
<keyword evidence="9" id="KW-1185">Reference proteome</keyword>
<dbReference type="EMBL" id="CP023445">
    <property type="protein sequence ID" value="ATE56991.1"/>
    <property type="molecule type" value="Genomic_DNA"/>
</dbReference>
<dbReference type="GO" id="GO:0005886">
    <property type="term" value="C:plasma membrane"/>
    <property type="evidence" value="ECO:0007669"/>
    <property type="project" value="UniProtKB-SubCell"/>
</dbReference>
<dbReference type="SMART" id="SM00382">
    <property type="entry name" value="AAA"/>
    <property type="match status" value="1"/>
</dbReference>
<keyword evidence="6" id="KW-0046">Antibiotic resistance</keyword>
<feature type="domain" description="ABC transporter" evidence="7">
    <location>
        <begin position="9"/>
        <end position="236"/>
    </location>
</feature>